<dbReference type="GO" id="GO:0004364">
    <property type="term" value="F:glutathione transferase activity"/>
    <property type="evidence" value="ECO:0007669"/>
    <property type="project" value="UniProtKB-UniRule"/>
</dbReference>
<evidence type="ECO:0000256" key="1">
    <source>
        <dbReference type="ARBA" id="ARBA00011067"/>
    </source>
</evidence>
<dbReference type="Gene3D" id="3.40.30.10">
    <property type="entry name" value="Glutaredoxin"/>
    <property type="match status" value="1"/>
</dbReference>
<comment type="catalytic activity">
    <reaction evidence="4 5">
        <text>L-dehydroascorbate + 2 glutathione = glutathione disulfide + L-ascorbate</text>
        <dbReference type="Rhea" id="RHEA:24424"/>
        <dbReference type="ChEBI" id="CHEBI:38290"/>
        <dbReference type="ChEBI" id="CHEBI:57925"/>
        <dbReference type="ChEBI" id="CHEBI:58297"/>
        <dbReference type="ChEBI" id="CHEBI:58539"/>
        <dbReference type="EC" id="1.8.5.1"/>
    </reaction>
</comment>
<keyword evidence="5" id="KW-0808">Transferase</keyword>
<dbReference type="STRING" id="225164.V4ACR7"/>
<name>V4ACR7_LOTGI</name>
<dbReference type="InterPro" id="IPR004046">
    <property type="entry name" value="GST_C"/>
</dbReference>
<dbReference type="PANTHER" id="PTHR43968:SF6">
    <property type="entry name" value="GLUTATHIONE S-TRANSFERASE OMEGA"/>
    <property type="match status" value="1"/>
</dbReference>
<dbReference type="InterPro" id="IPR005442">
    <property type="entry name" value="GST_omega"/>
</dbReference>
<dbReference type="Proteomes" id="UP000030746">
    <property type="component" value="Unassembled WGS sequence"/>
</dbReference>
<dbReference type="Pfam" id="PF13417">
    <property type="entry name" value="GST_N_3"/>
    <property type="match status" value="1"/>
</dbReference>
<dbReference type="EC" id="1.8.5.1" evidence="5"/>
<dbReference type="GeneID" id="20242075"/>
<dbReference type="HOGENOM" id="CLU_011226_9_2_1"/>
<dbReference type="InterPro" id="IPR036249">
    <property type="entry name" value="Thioredoxin-like_sf"/>
</dbReference>
<comment type="catalytic activity">
    <reaction evidence="5">
        <text>RX + glutathione = an S-substituted glutathione + a halide anion + H(+)</text>
        <dbReference type="Rhea" id="RHEA:16437"/>
        <dbReference type="ChEBI" id="CHEBI:15378"/>
        <dbReference type="ChEBI" id="CHEBI:16042"/>
        <dbReference type="ChEBI" id="CHEBI:17792"/>
        <dbReference type="ChEBI" id="CHEBI:57925"/>
        <dbReference type="ChEBI" id="CHEBI:90779"/>
        <dbReference type="EC" id="2.5.1.18"/>
    </reaction>
</comment>
<evidence type="ECO:0000313" key="9">
    <source>
        <dbReference type="Proteomes" id="UP000030746"/>
    </source>
</evidence>
<evidence type="ECO:0000259" key="6">
    <source>
        <dbReference type="PROSITE" id="PS50404"/>
    </source>
</evidence>
<comment type="catalytic activity">
    <reaction evidence="3 5">
        <text>methylarsonate + 2 glutathione + H(+) = methylarsonous acid + glutathione disulfide + H2O</text>
        <dbReference type="Rhea" id="RHEA:15969"/>
        <dbReference type="ChEBI" id="CHEBI:15377"/>
        <dbReference type="ChEBI" id="CHEBI:15378"/>
        <dbReference type="ChEBI" id="CHEBI:17826"/>
        <dbReference type="ChEBI" id="CHEBI:33409"/>
        <dbReference type="ChEBI" id="CHEBI:57925"/>
        <dbReference type="ChEBI" id="CHEBI:58297"/>
        <dbReference type="EC" id="1.20.4.2"/>
    </reaction>
</comment>
<evidence type="ECO:0000256" key="5">
    <source>
        <dbReference type="RuleBase" id="RU368071"/>
    </source>
</evidence>
<dbReference type="GO" id="GO:0045174">
    <property type="term" value="F:glutathione dehydrogenase (ascorbate) activity"/>
    <property type="evidence" value="ECO:0007669"/>
    <property type="project" value="UniProtKB-UniRule"/>
</dbReference>
<reference evidence="8 9" key="1">
    <citation type="journal article" date="2013" name="Nature">
        <title>Insights into bilaterian evolution from three spiralian genomes.</title>
        <authorList>
            <person name="Simakov O."/>
            <person name="Marletaz F."/>
            <person name="Cho S.J."/>
            <person name="Edsinger-Gonzales E."/>
            <person name="Havlak P."/>
            <person name="Hellsten U."/>
            <person name="Kuo D.H."/>
            <person name="Larsson T."/>
            <person name="Lv J."/>
            <person name="Arendt D."/>
            <person name="Savage R."/>
            <person name="Osoegawa K."/>
            <person name="de Jong P."/>
            <person name="Grimwood J."/>
            <person name="Chapman J.A."/>
            <person name="Shapiro H."/>
            <person name="Aerts A."/>
            <person name="Otillar R.P."/>
            <person name="Terry A.Y."/>
            <person name="Boore J.L."/>
            <person name="Grigoriev I.V."/>
            <person name="Lindberg D.R."/>
            <person name="Seaver E.C."/>
            <person name="Weisblat D.A."/>
            <person name="Putnam N.H."/>
            <person name="Rokhsar D.S."/>
        </authorList>
    </citation>
    <scope>NUCLEOTIDE SEQUENCE [LARGE SCALE GENOMIC DNA]</scope>
</reference>
<keyword evidence="9" id="KW-1185">Reference proteome</keyword>
<dbReference type="KEGG" id="lgi:LOTGIDRAFT_172362"/>
<evidence type="ECO:0000256" key="2">
    <source>
        <dbReference type="ARBA" id="ARBA00023002"/>
    </source>
</evidence>
<dbReference type="PROSITE" id="PS50405">
    <property type="entry name" value="GST_CTER"/>
    <property type="match status" value="1"/>
</dbReference>
<protein>
    <recommendedName>
        <fullName evidence="5">Glutathione S-transferase omega</fullName>
        <shortName evidence="5">GSTO</shortName>
        <ecNumber evidence="5">1.20.4.2</ecNumber>
        <ecNumber evidence="5">1.8.5.1</ecNumber>
        <ecNumber evidence="5">2.5.1.18</ecNumber>
    </recommendedName>
    <alternativeName>
        <fullName evidence="5">Glutathione-dependent dehydroascorbate reductase</fullName>
    </alternativeName>
    <alternativeName>
        <fullName evidence="5">Monomethylarsonic acid reductase</fullName>
    </alternativeName>
</protein>
<dbReference type="SUPFAM" id="SSF52833">
    <property type="entry name" value="Thioredoxin-like"/>
    <property type="match status" value="1"/>
</dbReference>
<proteinExistence type="inferred from homology"/>
<comment type="similarity">
    <text evidence="1 5">Belongs to the GST superfamily. Omega family.</text>
</comment>
<dbReference type="Pfam" id="PF00043">
    <property type="entry name" value="GST_C"/>
    <property type="match status" value="1"/>
</dbReference>
<dbReference type="GO" id="GO:0005737">
    <property type="term" value="C:cytoplasm"/>
    <property type="evidence" value="ECO:0007669"/>
    <property type="project" value="InterPro"/>
</dbReference>
<evidence type="ECO:0000256" key="3">
    <source>
        <dbReference type="ARBA" id="ARBA00048353"/>
    </source>
</evidence>
<evidence type="ECO:0000313" key="8">
    <source>
        <dbReference type="EMBL" id="ESP01809.1"/>
    </source>
</evidence>
<dbReference type="OMA" id="QENWPPR"/>
<dbReference type="InterPro" id="IPR050983">
    <property type="entry name" value="GST_Omega/HSP26"/>
</dbReference>
<evidence type="ECO:0000256" key="4">
    <source>
        <dbReference type="ARBA" id="ARBA00049544"/>
    </source>
</evidence>
<sequence length="268" mass="31217">MSDEDTLRLPADPLPDGCILRLYSMRMCPYAQRARLVLSAKNIKYDRINIDLNNKPNWFFDINPNGEVPVIIHNGQNIYQSLICAEYVEEAFPTPQLYTTDPVSRAWEKIYYNHWNSKGNPAFYSLMLTGCLDPVQSKRLTEVLEVMEGFLKVSGKPYYSGDRIGFADYMTWPWFERMPMMGEITGYEMKKEEFPLLTAWVDRMWKDPAVLDCKIDKQLFVDHYSKYRTGKPDFTIGAKKSKVIDEPLENLDGLRDPSTRFRKTENST</sequence>
<dbReference type="RefSeq" id="XP_009047489.1">
    <property type="nucleotide sequence ID" value="XM_009049241.1"/>
</dbReference>
<dbReference type="EMBL" id="KB200367">
    <property type="protein sequence ID" value="ESP01809.1"/>
    <property type="molecule type" value="Genomic_DNA"/>
</dbReference>
<dbReference type="PROSITE" id="PS50404">
    <property type="entry name" value="GST_NTER"/>
    <property type="match status" value="1"/>
</dbReference>
<dbReference type="GO" id="GO:0006749">
    <property type="term" value="P:glutathione metabolic process"/>
    <property type="evidence" value="ECO:0007669"/>
    <property type="project" value="UniProtKB-UniRule"/>
</dbReference>
<dbReference type="InterPro" id="IPR040079">
    <property type="entry name" value="Glutathione_S-Trfase"/>
</dbReference>
<dbReference type="InterPro" id="IPR036282">
    <property type="entry name" value="Glutathione-S-Trfase_C_sf"/>
</dbReference>
<keyword evidence="2 5" id="KW-0560">Oxidoreductase</keyword>
<dbReference type="SUPFAM" id="SSF47616">
    <property type="entry name" value="GST C-terminal domain-like"/>
    <property type="match status" value="1"/>
</dbReference>
<dbReference type="AlphaFoldDB" id="V4ACR7"/>
<dbReference type="PRINTS" id="PR01625">
    <property type="entry name" value="GSTRNSFRASEO"/>
</dbReference>
<organism evidence="8 9">
    <name type="scientific">Lottia gigantea</name>
    <name type="common">Giant owl limpet</name>
    <dbReference type="NCBI Taxonomy" id="225164"/>
    <lineage>
        <taxon>Eukaryota</taxon>
        <taxon>Metazoa</taxon>
        <taxon>Spiralia</taxon>
        <taxon>Lophotrochozoa</taxon>
        <taxon>Mollusca</taxon>
        <taxon>Gastropoda</taxon>
        <taxon>Patellogastropoda</taxon>
        <taxon>Lottioidea</taxon>
        <taxon>Lottiidae</taxon>
        <taxon>Lottia</taxon>
    </lineage>
</organism>
<dbReference type="PANTHER" id="PTHR43968">
    <property type="match status" value="1"/>
</dbReference>
<dbReference type="InterPro" id="IPR004045">
    <property type="entry name" value="Glutathione_S-Trfase_N"/>
</dbReference>
<dbReference type="FunFam" id="1.20.1050.10:FF:000009">
    <property type="entry name" value="Glutathione S-transferase omega-1"/>
    <property type="match status" value="1"/>
</dbReference>
<dbReference type="FunFam" id="3.40.30.10:FF:000123">
    <property type="entry name" value="Glutathione transferase o1"/>
    <property type="match status" value="1"/>
</dbReference>
<dbReference type="OrthoDB" id="4951845at2759"/>
<dbReference type="CTD" id="20242075"/>
<comment type="function">
    <text evidence="5">Exhibits glutathione-dependent thiol transferase activity. Has high dehydroascorbate reductase activity and may contribute to the recycling of ascorbic acid. Participates in the biotransformation of inorganic arsenic and reduces monomethylarsonic acid (MMA).</text>
</comment>
<feature type="domain" description="GST C-terminal" evidence="7">
    <location>
        <begin position="101"/>
        <end position="227"/>
    </location>
</feature>
<dbReference type="Gene3D" id="1.20.1050.10">
    <property type="match status" value="1"/>
</dbReference>
<dbReference type="SFLD" id="SFLDS00019">
    <property type="entry name" value="Glutathione_Transferase_(cytos"/>
    <property type="match status" value="1"/>
</dbReference>
<dbReference type="InterPro" id="IPR010987">
    <property type="entry name" value="Glutathione-S-Trfase_C-like"/>
</dbReference>
<dbReference type="EC" id="1.20.4.2" evidence="5"/>
<feature type="domain" description="GST N-terminal" evidence="6">
    <location>
        <begin position="18"/>
        <end position="96"/>
    </location>
</feature>
<evidence type="ECO:0000259" key="7">
    <source>
        <dbReference type="PROSITE" id="PS50405"/>
    </source>
</evidence>
<gene>
    <name evidence="8" type="ORF">LOTGIDRAFT_172362</name>
</gene>
<dbReference type="GO" id="GO:0050610">
    <property type="term" value="F:methylarsonate reductase activity"/>
    <property type="evidence" value="ECO:0007669"/>
    <property type="project" value="UniProtKB-UniRule"/>
</dbReference>
<accession>V4ACR7</accession>
<dbReference type="SFLD" id="SFLDG00358">
    <property type="entry name" value="Main_(cytGST)"/>
    <property type="match status" value="1"/>
</dbReference>
<dbReference type="EC" id="2.5.1.18" evidence="5"/>